<gene>
    <name evidence="2" type="ORF">PCOR1329_LOCUS30022</name>
</gene>
<evidence type="ECO:0000256" key="1">
    <source>
        <dbReference type="SAM" id="MobiDB-lite"/>
    </source>
</evidence>
<evidence type="ECO:0000313" key="3">
    <source>
        <dbReference type="Proteomes" id="UP001189429"/>
    </source>
</evidence>
<protein>
    <submittedName>
        <fullName evidence="2">Uncharacterized protein</fullName>
    </submittedName>
</protein>
<dbReference type="Proteomes" id="UP001189429">
    <property type="component" value="Unassembled WGS sequence"/>
</dbReference>
<comment type="caution">
    <text evidence="2">The sequence shown here is derived from an EMBL/GenBank/DDBJ whole genome shotgun (WGS) entry which is preliminary data.</text>
</comment>
<feature type="non-terminal residue" evidence="2">
    <location>
        <position position="100"/>
    </location>
</feature>
<dbReference type="EMBL" id="CAUYUJ010011447">
    <property type="protein sequence ID" value="CAK0831765.1"/>
    <property type="molecule type" value="Genomic_DNA"/>
</dbReference>
<reference evidence="2" key="1">
    <citation type="submission" date="2023-10" db="EMBL/GenBank/DDBJ databases">
        <authorList>
            <person name="Chen Y."/>
            <person name="Shah S."/>
            <person name="Dougan E. K."/>
            <person name="Thang M."/>
            <person name="Chan C."/>
        </authorList>
    </citation>
    <scope>NUCLEOTIDE SEQUENCE [LARGE SCALE GENOMIC DNA]</scope>
</reference>
<sequence>MQMQQAQELQQRQIQQSLEELRQSTQTHQQNSVQMHQQGHEVMAAQQQQIQQLAAQQASGPIAPLPEKFPEQARCGVQEQRASGSGSGGNASTPYRPFIA</sequence>
<accession>A0ABN9SJ48</accession>
<feature type="compositionally biased region" description="Polar residues" evidence="1">
    <location>
        <begin position="25"/>
        <end position="37"/>
    </location>
</feature>
<feature type="compositionally biased region" description="Low complexity" evidence="1">
    <location>
        <begin position="44"/>
        <end position="58"/>
    </location>
</feature>
<name>A0ABN9SJ48_9DINO</name>
<keyword evidence="3" id="KW-1185">Reference proteome</keyword>
<organism evidence="2 3">
    <name type="scientific">Prorocentrum cordatum</name>
    <dbReference type="NCBI Taxonomy" id="2364126"/>
    <lineage>
        <taxon>Eukaryota</taxon>
        <taxon>Sar</taxon>
        <taxon>Alveolata</taxon>
        <taxon>Dinophyceae</taxon>
        <taxon>Prorocentrales</taxon>
        <taxon>Prorocentraceae</taxon>
        <taxon>Prorocentrum</taxon>
    </lineage>
</organism>
<feature type="region of interest" description="Disordered" evidence="1">
    <location>
        <begin position="19"/>
        <end position="100"/>
    </location>
</feature>
<evidence type="ECO:0000313" key="2">
    <source>
        <dbReference type="EMBL" id="CAK0831765.1"/>
    </source>
</evidence>
<proteinExistence type="predicted"/>